<proteinExistence type="predicted"/>
<evidence type="ECO:0000313" key="2">
    <source>
        <dbReference type="EnsemblMetazoa" id="BGLB037173-PA"/>
    </source>
</evidence>
<reference evidence="2" key="1">
    <citation type="submission" date="2020-05" db="UniProtKB">
        <authorList>
            <consortium name="EnsemblMetazoa"/>
        </authorList>
    </citation>
    <scope>IDENTIFICATION</scope>
    <source>
        <strain evidence="2">BB02</strain>
    </source>
</reference>
<dbReference type="InterPro" id="IPR011009">
    <property type="entry name" value="Kinase-like_dom_sf"/>
</dbReference>
<dbReference type="Gene3D" id="1.10.510.10">
    <property type="entry name" value="Transferase(Phosphotransferase) domain 1"/>
    <property type="match status" value="1"/>
</dbReference>
<dbReference type="InterPro" id="IPR001245">
    <property type="entry name" value="Ser-Thr/Tyr_kinase_cat_dom"/>
</dbReference>
<organism evidence="2 3">
    <name type="scientific">Biomphalaria glabrata</name>
    <name type="common">Bloodfluke planorb</name>
    <name type="synonym">Freshwater snail</name>
    <dbReference type="NCBI Taxonomy" id="6526"/>
    <lineage>
        <taxon>Eukaryota</taxon>
        <taxon>Metazoa</taxon>
        <taxon>Spiralia</taxon>
        <taxon>Lophotrochozoa</taxon>
        <taxon>Mollusca</taxon>
        <taxon>Gastropoda</taxon>
        <taxon>Heterobranchia</taxon>
        <taxon>Euthyneura</taxon>
        <taxon>Panpulmonata</taxon>
        <taxon>Hygrophila</taxon>
        <taxon>Lymnaeoidea</taxon>
        <taxon>Planorbidae</taxon>
        <taxon>Biomphalaria</taxon>
    </lineage>
</organism>
<dbReference type="VEuPathDB" id="VectorBase:BGLAX_035227"/>
<dbReference type="GO" id="GO:0043235">
    <property type="term" value="C:receptor complex"/>
    <property type="evidence" value="ECO:0007669"/>
    <property type="project" value="TreeGrafter"/>
</dbReference>
<dbReference type="AlphaFoldDB" id="A0A2C9M123"/>
<dbReference type="GO" id="GO:0005524">
    <property type="term" value="F:ATP binding"/>
    <property type="evidence" value="ECO:0007669"/>
    <property type="project" value="InterPro"/>
</dbReference>
<dbReference type="GO" id="GO:0004714">
    <property type="term" value="F:transmembrane receptor protein tyrosine kinase activity"/>
    <property type="evidence" value="ECO:0007669"/>
    <property type="project" value="TreeGrafter"/>
</dbReference>
<evidence type="ECO:0000259" key="1">
    <source>
        <dbReference type="PROSITE" id="PS50011"/>
    </source>
</evidence>
<dbReference type="EnsemblMetazoa" id="BGLB037173-RA">
    <property type="protein sequence ID" value="BGLB037173-PA"/>
    <property type="gene ID" value="BGLB037173"/>
</dbReference>
<dbReference type="GO" id="GO:0005886">
    <property type="term" value="C:plasma membrane"/>
    <property type="evidence" value="ECO:0007669"/>
    <property type="project" value="TreeGrafter"/>
</dbReference>
<sequence length="530" mass="61881">MTSRNIQLCIKFKKKQITRTLRSLVFSPYKELRQHALQFFDGRDDFQKLVELLFLEEVQEYFPVGRLTIHHYLTPSTEQTNYWLSMPGRLKNSKFTACVYIPSRENLIISNKSKFVEKKDLLKRNHIQMLCRLHHPNIATLYAFNMDCMPEFYIQEQHGEEFSENLQQYLVNRSQSNNSLCTTITLIQILLDAAAALKFCHDKDIILRDITAASFIVVHKNVVKLSEFSLAIDLCGKSQIKDKHIDYNQLPTRWSAVESLRWLIWSKQSDVWMFGVLMFEVLTHGLLPYSHLKLKDEDLFRNLTKPSIQLRHEECMSLAHYEVILQCTEKDPMKRPNISQIEESLNELVEKEKTRPTPLWTKYPDLNDPEYKPSTKLRKGIPKTRSSEGLYQFHRSLSDGLKEYTIPNKSKYLFRHKSRRNFPEALLEKINQGLFAAVLPAIEVTVVKQDSQEMGDVFIVDVTVQKHLDGNVLEMVFNKTLGYSARDFRQLLLKIASLIDSLHKLMVVLGSIRASQLYVHRISETDFMCI</sequence>
<dbReference type="KEGG" id="bgt:106056611"/>
<dbReference type="PANTHER" id="PTHR24416">
    <property type="entry name" value="TYROSINE-PROTEIN KINASE RECEPTOR"/>
    <property type="match status" value="1"/>
</dbReference>
<dbReference type="GO" id="GO:0007169">
    <property type="term" value="P:cell surface receptor protein tyrosine kinase signaling pathway"/>
    <property type="evidence" value="ECO:0007669"/>
    <property type="project" value="TreeGrafter"/>
</dbReference>
<name>A0A2C9M123_BIOGL</name>
<dbReference type="InterPro" id="IPR050122">
    <property type="entry name" value="RTK"/>
</dbReference>
<dbReference type="PROSITE" id="PS50011">
    <property type="entry name" value="PROTEIN_KINASE_DOM"/>
    <property type="match status" value="1"/>
</dbReference>
<dbReference type="Pfam" id="PF07714">
    <property type="entry name" value="PK_Tyr_Ser-Thr"/>
    <property type="match status" value="1"/>
</dbReference>
<feature type="domain" description="Protein kinase" evidence="1">
    <location>
        <begin position="84"/>
        <end position="349"/>
    </location>
</feature>
<gene>
    <name evidence="2" type="primary">106056611</name>
</gene>
<dbReference type="PRINTS" id="PR00109">
    <property type="entry name" value="TYRKINASE"/>
</dbReference>
<dbReference type="VEuPathDB" id="VectorBase:BGLB037173"/>
<dbReference type="Proteomes" id="UP000076420">
    <property type="component" value="Unassembled WGS sequence"/>
</dbReference>
<protein>
    <recommendedName>
        <fullName evidence="1">Protein kinase domain-containing protein</fullName>
    </recommendedName>
</protein>
<dbReference type="STRING" id="6526.A0A2C9M123"/>
<accession>A0A2C9M123</accession>
<dbReference type="PANTHER" id="PTHR24416:SF600">
    <property type="entry name" value="PDGF- AND VEGF-RECEPTOR RELATED, ISOFORM J"/>
    <property type="match status" value="1"/>
</dbReference>
<evidence type="ECO:0000313" key="3">
    <source>
        <dbReference type="Proteomes" id="UP000076420"/>
    </source>
</evidence>
<dbReference type="VEuPathDB" id="VectorBase:BGLAX_048035"/>
<dbReference type="SUPFAM" id="SSF56112">
    <property type="entry name" value="Protein kinase-like (PK-like)"/>
    <property type="match status" value="1"/>
</dbReference>
<dbReference type="InterPro" id="IPR000719">
    <property type="entry name" value="Prot_kinase_dom"/>
</dbReference>